<keyword evidence="2" id="KW-0732">Signal</keyword>
<feature type="signal peptide" evidence="2">
    <location>
        <begin position="1"/>
        <end position="24"/>
    </location>
</feature>
<feature type="coiled-coil region" evidence="1">
    <location>
        <begin position="34"/>
        <end position="61"/>
    </location>
</feature>
<evidence type="ECO:0000256" key="2">
    <source>
        <dbReference type="SAM" id="SignalP"/>
    </source>
</evidence>
<evidence type="ECO:0000256" key="1">
    <source>
        <dbReference type="SAM" id="Coils"/>
    </source>
</evidence>
<gene>
    <name evidence="4" type="ORF">HMN09_00377200</name>
</gene>
<evidence type="ECO:0000313" key="4">
    <source>
        <dbReference type="EMBL" id="KAF7318656.1"/>
    </source>
</evidence>
<feature type="chain" id="PRO_5034167470" evidence="2">
    <location>
        <begin position="25"/>
        <end position="523"/>
    </location>
</feature>
<dbReference type="InterPro" id="IPR036047">
    <property type="entry name" value="F-box-like_dom_sf"/>
</dbReference>
<dbReference type="InterPro" id="IPR032675">
    <property type="entry name" value="LRR_dom_sf"/>
</dbReference>
<organism evidence="4 5">
    <name type="scientific">Mycena chlorophos</name>
    <name type="common">Agaric fungus</name>
    <name type="synonym">Agaricus chlorophos</name>
    <dbReference type="NCBI Taxonomy" id="658473"/>
    <lineage>
        <taxon>Eukaryota</taxon>
        <taxon>Fungi</taxon>
        <taxon>Dikarya</taxon>
        <taxon>Basidiomycota</taxon>
        <taxon>Agaricomycotina</taxon>
        <taxon>Agaricomycetes</taxon>
        <taxon>Agaricomycetidae</taxon>
        <taxon>Agaricales</taxon>
        <taxon>Marasmiineae</taxon>
        <taxon>Mycenaceae</taxon>
        <taxon>Mycena</taxon>
    </lineage>
</organism>
<evidence type="ECO:0000259" key="3">
    <source>
        <dbReference type="Pfam" id="PF12937"/>
    </source>
</evidence>
<dbReference type="OrthoDB" id="3131577at2759"/>
<keyword evidence="1" id="KW-0175">Coiled coil</keyword>
<sequence length="523" mass="57435">MSNAATLFLLFHHLLPMDFSHLSATNHIPAEAEAQQIRALLATAEQEQQGVQKDLAEIRKKERQLVQSHAALTKRIRMLKSILSPLRWVPAEILSRIFLAATRTDEAVEGPPRPSNAERFMRMSQVSSRWRAVAHTTPHLWRTLSFDLGPYLGPGVDGVVSTILHFAEHCQPHGLDLALKVDRRYTRGMPLAALWSCSRHIASLKLEIPGNALTPLVGLPERAFARLGHLQIKILDTSDQGLAGGIPGLSNIPLLHHLDLSARSTNSLRKLLPATAACWSPIRTLRLNVQGSLGIWNIYRVLGSIPNLAVLDLRMTHAEEGPEEHLEEVCLDMLRSLTLHVSSNTSDDIASLLDIIVAPQLTTLDLNGRFEIPTIMQFLSNAGATPPITHLRLENIVDGDNNPELLEFFRSLPAVTDLSLRSMALDDDILSALELAPTSAGGAHEVFFPALQRLEIGVHVDLPMSIGPFADVIESRLPGAGNGSAEPGRCLVHAELFGQRDEWGSDPDWPKLVALRDRGVLVV</sequence>
<dbReference type="EMBL" id="JACAZE010000004">
    <property type="protein sequence ID" value="KAF7318656.1"/>
    <property type="molecule type" value="Genomic_DNA"/>
</dbReference>
<dbReference type="InterPro" id="IPR001810">
    <property type="entry name" value="F-box_dom"/>
</dbReference>
<protein>
    <submittedName>
        <fullName evidence="4">F-box domain-containing protein</fullName>
    </submittedName>
</protein>
<dbReference type="Proteomes" id="UP000613580">
    <property type="component" value="Unassembled WGS sequence"/>
</dbReference>
<reference evidence="4" key="1">
    <citation type="submission" date="2020-05" db="EMBL/GenBank/DDBJ databases">
        <title>Mycena genomes resolve the evolution of fungal bioluminescence.</title>
        <authorList>
            <person name="Tsai I.J."/>
        </authorList>
    </citation>
    <scope>NUCLEOTIDE SEQUENCE</scope>
    <source>
        <strain evidence="4">110903Hualien_Pintung</strain>
    </source>
</reference>
<dbReference type="AlphaFoldDB" id="A0A8H6TL39"/>
<accession>A0A8H6TL39</accession>
<keyword evidence="5" id="KW-1185">Reference proteome</keyword>
<dbReference type="Gene3D" id="1.20.1280.50">
    <property type="match status" value="1"/>
</dbReference>
<dbReference type="Pfam" id="PF12937">
    <property type="entry name" value="F-box-like"/>
    <property type="match status" value="1"/>
</dbReference>
<feature type="domain" description="F-box" evidence="3">
    <location>
        <begin position="90"/>
        <end position="146"/>
    </location>
</feature>
<name>A0A8H6TL39_MYCCL</name>
<comment type="caution">
    <text evidence="4">The sequence shown here is derived from an EMBL/GenBank/DDBJ whole genome shotgun (WGS) entry which is preliminary data.</text>
</comment>
<proteinExistence type="predicted"/>
<evidence type="ECO:0000313" key="5">
    <source>
        <dbReference type="Proteomes" id="UP000613580"/>
    </source>
</evidence>
<dbReference type="SUPFAM" id="SSF52047">
    <property type="entry name" value="RNI-like"/>
    <property type="match status" value="1"/>
</dbReference>
<dbReference type="Gene3D" id="3.80.10.10">
    <property type="entry name" value="Ribonuclease Inhibitor"/>
    <property type="match status" value="1"/>
</dbReference>
<dbReference type="SUPFAM" id="SSF81383">
    <property type="entry name" value="F-box domain"/>
    <property type="match status" value="1"/>
</dbReference>